<gene>
    <name evidence="1" type="ORF">NNC64_05530</name>
</gene>
<sequence length="182" mass="21363">MMFPFISVLIGISLVYYIRQRKAEKEMDEIVSSLPQPSDDSQPIGTRDLCLELLRQLNCEVRIEYDDIYFTYQNEEFMIEASNDSAFITIWDLHWDMVDSENIQDVENMKKAVNRTNQLVHNTVLYMLYEEEKSYYILSKLQCLLMHNIPNTKAYLAAILNDFFRTKQCYSQVLADIGKEGA</sequence>
<dbReference type="AlphaFoldDB" id="A0AAW5ILZ7"/>
<dbReference type="EMBL" id="JANDWZ010000008">
    <property type="protein sequence ID" value="MCP9564030.1"/>
    <property type="molecule type" value="Genomic_DNA"/>
</dbReference>
<dbReference type="Proteomes" id="UP001205531">
    <property type="component" value="Unassembled WGS sequence"/>
</dbReference>
<dbReference type="RefSeq" id="WP_254951931.1">
    <property type="nucleotide sequence ID" value="NZ_JANDWY010000012.1"/>
</dbReference>
<comment type="caution">
    <text evidence="1">The sequence shown here is derived from an EMBL/GenBank/DDBJ whole genome shotgun (WGS) entry which is preliminary data.</text>
</comment>
<accession>A0AAW5ILZ7</accession>
<proteinExistence type="predicted"/>
<evidence type="ECO:0000313" key="1">
    <source>
        <dbReference type="EMBL" id="MCP9564030.1"/>
    </source>
</evidence>
<evidence type="ECO:0000313" key="2">
    <source>
        <dbReference type="Proteomes" id="UP001205531"/>
    </source>
</evidence>
<name>A0AAW5ILZ7_9BACT</name>
<protein>
    <submittedName>
        <fullName evidence="1">Uncharacterized protein</fullName>
    </submittedName>
</protein>
<organism evidence="1 2">
    <name type="scientific">Segatella copri</name>
    <dbReference type="NCBI Taxonomy" id="165179"/>
    <lineage>
        <taxon>Bacteria</taxon>
        <taxon>Pseudomonadati</taxon>
        <taxon>Bacteroidota</taxon>
        <taxon>Bacteroidia</taxon>
        <taxon>Bacteroidales</taxon>
        <taxon>Prevotellaceae</taxon>
        <taxon>Segatella</taxon>
    </lineage>
</organism>
<reference evidence="1" key="1">
    <citation type="submission" date="2022-07" db="EMBL/GenBank/DDBJ databases">
        <title>Prevotella copri.</title>
        <authorList>
            <person name="Yang C."/>
        </authorList>
    </citation>
    <scope>NUCLEOTIDE SEQUENCE</scope>
    <source>
        <strain evidence="1">HF2107</strain>
    </source>
</reference>